<dbReference type="OrthoDB" id="2962993at2759"/>
<dbReference type="SUPFAM" id="SSF103473">
    <property type="entry name" value="MFS general substrate transporter"/>
    <property type="match status" value="1"/>
</dbReference>
<keyword evidence="6" id="KW-0325">Glycoprotein</keyword>
<dbReference type="GO" id="GO:0016020">
    <property type="term" value="C:membrane"/>
    <property type="evidence" value="ECO:0007669"/>
    <property type="project" value="UniProtKB-SubCell"/>
</dbReference>
<name>A0A8H5U4N2_FUSHE</name>
<feature type="domain" description="Major facilitator superfamily (MFS) profile" evidence="8">
    <location>
        <begin position="58"/>
        <end position="468"/>
    </location>
</feature>
<evidence type="ECO:0000256" key="7">
    <source>
        <dbReference type="SAM" id="Phobius"/>
    </source>
</evidence>
<reference evidence="9 10" key="1">
    <citation type="submission" date="2020-05" db="EMBL/GenBank/DDBJ databases">
        <title>Identification and distribution of gene clusters putatively required for synthesis of sphingolipid metabolism inhibitors in phylogenetically diverse species of the filamentous fungus Fusarium.</title>
        <authorList>
            <person name="Kim H.-S."/>
            <person name="Busman M."/>
            <person name="Brown D.W."/>
            <person name="Divon H."/>
            <person name="Uhlig S."/>
            <person name="Proctor R.H."/>
        </authorList>
    </citation>
    <scope>NUCLEOTIDE SEQUENCE [LARGE SCALE GENOMIC DNA]</scope>
    <source>
        <strain evidence="9 10">NRRL 20693</strain>
    </source>
</reference>
<keyword evidence="10" id="KW-1185">Reference proteome</keyword>
<feature type="transmembrane region" description="Helical" evidence="7">
    <location>
        <begin position="286"/>
        <end position="315"/>
    </location>
</feature>
<feature type="transmembrane region" description="Helical" evidence="7">
    <location>
        <begin position="378"/>
        <end position="399"/>
    </location>
</feature>
<comment type="caution">
    <text evidence="9">The sequence shown here is derived from an EMBL/GenBank/DDBJ whole genome shotgun (WGS) entry which is preliminary data.</text>
</comment>
<protein>
    <submittedName>
        <fullName evidence="9">High-affinity nicotinic acid transporter</fullName>
    </submittedName>
</protein>
<dbReference type="GO" id="GO:0022857">
    <property type="term" value="F:transmembrane transporter activity"/>
    <property type="evidence" value="ECO:0007669"/>
    <property type="project" value="InterPro"/>
</dbReference>
<organism evidence="9 10">
    <name type="scientific">Fusarium heterosporum</name>
    <dbReference type="NCBI Taxonomy" id="42747"/>
    <lineage>
        <taxon>Eukaryota</taxon>
        <taxon>Fungi</taxon>
        <taxon>Dikarya</taxon>
        <taxon>Ascomycota</taxon>
        <taxon>Pezizomycotina</taxon>
        <taxon>Sordariomycetes</taxon>
        <taxon>Hypocreomycetidae</taxon>
        <taxon>Hypocreales</taxon>
        <taxon>Nectriaceae</taxon>
        <taxon>Fusarium</taxon>
        <taxon>Fusarium heterosporum species complex</taxon>
    </lineage>
</organism>
<dbReference type="PANTHER" id="PTHR43791">
    <property type="entry name" value="PERMEASE-RELATED"/>
    <property type="match status" value="1"/>
</dbReference>
<evidence type="ECO:0000256" key="4">
    <source>
        <dbReference type="ARBA" id="ARBA00022989"/>
    </source>
</evidence>
<evidence type="ECO:0000313" key="9">
    <source>
        <dbReference type="EMBL" id="KAF5681267.1"/>
    </source>
</evidence>
<accession>A0A8H5U4N2</accession>
<evidence type="ECO:0000259" key="8">
    <source>
        <dbReference type="PROSITE" id="PS50850"/>
    </source>
</evidence>
<dbReference type="InterPro" id="IPR011701">
    <property type="entry name" value="MFS"/>
</dbReference>
<evidence type="ECO:0000256" key="2">
    <source>
        <dbReference type="ARBA" id="ARBA00022448"/>
    </source>
</evidence>
<dbReference type="PANTHER" id="PTHR43791:SF24">
    <property type="entry name" value="NICOTINIC ACID PLASMA MEMBRANE TRANSPORTER"/>
    <property type="match status" value="1"/>
</dbReference>
<dbReference type="FunFam" id="1.20.1250.20:FF:000018">
    <property type="entry name" value="MFS transporter permease"/>
    <property type="match status" value="1"/>
</dbReference>
<dbReference type="Proteomes" id="UP000567885">
    <property type="component" value="Unassembled WGS sequence"/>
</dbReference>
<dbReference type="InterPro" id="IPR020846">
    <property type="entry name" value="MFS_dom"/>
</dbReference>
<dbReference type="PROSITE" id="PS50850">
    <property type="entry name" value="MFS"/>
    <property type="match status" value="1"/>
</dbReference>
<comment type="subcellular location">
    <subcellularLocation>
        <location evidence="1">Membrane</location>
        <topology evidence="1">Multi-pass membrane protein</topology>
    </subcellularLocation>
</comment>
<feature type="transmembrane region" description="Helical" evidence="7">
    <location>
        <begin position="217"/>
        <end position="239"/>
    </location>
</feature>
<keyword evidence="4 7" id="KW-1133">Transmembrane helix</keyword>
<feature type="transmembrane region" description="Helical" evidence="7">
    <location>
        <begin position="411"/>
        <end position="432"/>
    </location>
</feature>
<dbReference type="AlphaFoldDB" id="A0A8H5U4N2"/>
<feature type="transmembrane region" description="Helical" evidence="7">
    <location>
        <begin position="444"/>
        <end position="464"/>
    </location>
</feature>
<evidence type="ECO:0000256" key="3">
    <source>
        <dbReference type="ARBA" id="ARBA00022692"/>
    </source>
</evidence>
<evidence type="ECO:0000256" key="6">
    <source>
        <dbReference type="ARBA" id="ARBA00023180"/>
    </source>
</evidence>
<keyword evidence="3 7" id="KW-0812">Transmembrane</keyword>
<feature type="transmembrane region" description="Helical" evidence="7">
    <location>
        <begin position="351"/>
        <end position="372"/>
    </location>
</feature>
<keyword evidence="5 7" id="KW-0472">Membrane</keyword>
<gene>
    <name evidence="9" type="ORF">FHETE_56</name>
</gene>
<evidence type="ECO:0000256" key="5">
    <source>
        <dbReference type="ARBA" id="ARBA00023136"/>
    </source>
</evidence>
<proteinExistence type="predicted"/>
<evidence type="ECO:0000256" key="1">
    <source>
        <dbReference type="ARBA" id="ARBA00004141"/>
    </source>
</evidence>
<feature type="transmembrane region" description="Helical" evidence="7">
    <location>
        <begin position="124"/>
        <end position="143"/>
    </location>
</feature>
<dbReference type="InterPro" id="IPR036259">
    <property type="entry name" value="MFS_trans_sf"/>
</dbReference>
<feature type="transmembrane region" description="Helical" evidence="7">
    <location>
        <begin position="184"/>
        <end position="205"/>
    </location>
</feature>
<feature type="transmembrane region" description="Helical" evidence="7">
    <location>
        <begin position="155"/>
        <end position="175"/>
    </location>
</feature>
<sequence length="495" mass="53572">MASILEKKLHLGELNSTSPSSDGVVLEAMPSIAPGTLSPVIVDSELEKQALKRFDMFLLPQLALLTVLAYLDRTNIGNAKVFGFAEGLNLKGNEFNNLVTFFYITYVICDVLWVISIQRFGANRVLAVAMLGWSASTIGTGFVRNYGEAMACRLILGAFESGLLPCMIFIISTVWNRGQQAKRVAVIYCATTVSGAFGGLIAYGIQTMGTRLGLEPWRWLFIIEGTISMTVGLVAFVSIPVSAEKAWFLSDEQAECMRAKKERDAAFKGKSKLKLKHIRAALKDPLVYLTGVSLFASSLPLLGFGTFLPTIILGFGYRSTQVNYMTIPVYILATISVAIVSFISDRTKKRAIFLLILPIPVLIGYAIALGTASNAAGYIAMFLCGIGIFPFNCIMLAWFSSNISPDAKRSVGLPVAASIANISGVLSGQIYPPGDAPRYISGNAVSLGLEAVALTGVLLIVLLLKWRMSRKEKMLQQGQGDDKEGDAALSFKYAF</sequence>
<feature type="transmembrane region" description="Helical" evidence="7">
    <location>
        <begin position="98"/>
        <end position="117"/>
    </location>
</feature>
<keyword evidence="2" id="KW-0813">Transport</keyword>
<dbReference type="FunFam" id="1.20.1250.20:FF:000013">
    <property type="entry name" value="MFS general substrate transporter"/>
    <property type="match status" value="1"/>
</dbReference>
<dbReference type="EMBL" id="JAAGWQ010000001">
    <property type="protein sequence ID" value="KAF5681267.1"/>
    <property type="molecule type" value="Genomic_DNA"/>
</dbReference>
<dbReference type="Pfam" id="PF07690">
    <property type="entry name" value="MFS_1"/>
    <property type="match status" value="1"/>
</dbReference>
<feature type="transmembrane region" description="Helical" evidence="7">
    <location>
        <begin position="327"/>
        <end position="344"/>
    </location>
</feature>
<evidence type="ECO:0000313" key="10">
    <source>
        <dbReference type="Proteomes" id="UP000567885"/>
    </source>
</evidence>
<dbReference type="Gene3D" id="1.20.1250.20">
    <property type="entry name" value="MFS general substrate transporter like domains"/>
    <property type="match status" value="2"/>
</dbReference>